<accession>A0A8S5PWZ5</accession>
<keyword evidence="1" id="KW-1133">Transmembrane helix</keyword>
<protein>
    <submittedName>
        <fullName evidence="2">Uncharacterized protein</fullName>
    </submittedName>
</protein>
<name>A0A8S5PWZ5_9CAUD</name>
<organism evidence="2">
    <name type="scientific">Myoviridae sp. ctzwE5</name>
    <dbReference type="NCBI Taxonomy" id="2825214"/>
    <lineage>
        <taxon>Viruses</taxon>
        <taxon>Duplodnaviria</taxon>
        <taxon>Heunggongvirae</taxon>
        <taxon>Uroviricota</taxon>
        <taxon>Caudoviricetes</taxon>
    </lineage>
</organism>
<evidence type="ECO:0000256" key="1">
    <source>
        <dbReference type="SAM" id="Phobius"/>
    </source>
</evidence>
<reference evidence="2" key="1">
    <citation type="journal article" date="2021" name="Proc. Natl. Acad. Sci. U.S.A.">
        <title>A Catalog of Tens of Thousands of Viruses from Human Metagenomes Reveals Hidden Associations with Chronic Diseases.</title>
        <authorList>
            <person name="Tisza M.J."/>
            <person name="Buck C.B."/>
        </authorList>
    </citation>
    <scope>NUCLEOTIDE SEQUENCE</scope>
    <source>
        <strain evidence="2">CtzwE5</strain>
    </source>
</reference>
<proteinExistence type="predicted"/>
<feature type="transmembrane region" description="Helical" evidence="1">
    <location>
        <begin position="12"/>
        <end position="30"/>
    </location>
</feature>
<keyword evidence="1" id="KW-0472">Membrane</keyword>
<evidence type="ECO:0000313" key="2">
    <source>
        <dbReference type="EMBL" id="DAE11113.1"/>
    </source>
</evidence>
<keyword evidence="1" id="KW-0812">Transmembrane</keyword>
<dbReference type="EMBL" id="BK015525">
    <property type="protein sequence ID" value="DAE11113.1"/>
    <property type="molecule type" value="Genomic_DNA"/>
</dbReference>
<sequence length="102" mass="11953">MPNTGFIITSEQIIWFCSFVAGLWTLWKIVKEIRKPNDDLKAKVEKHDKLLDNDNKRLKEIESSNQMILRSLLVIINHEITGNGITTMKEIRDELQDFLIKK</sequence>